<feature type="domain" description="YetF C-terminal" evidence="9">
    <location>
        <begin position="98"/>
        <end position="167"/>
    </location>
</feature>
<gene>
    <name evidence="10" type="ordered locus">Reut_B4224</name>
</gene>
<dbReference type="PANTHER" id="PTHR34582">
    <property type="entry name" value="UPF0702 TRANSMEMBRANE PROTEIN YCAP"/>
    <property type="match status" value="1"/>
</dbReference>
<dbReference type="OrthoDB" id="9793799at2"/>
<evidence type="ECO:0000256" key="4">
    <source>
        <dbReference type="ARBA" id="ARBA00022692"/>
    </source>
</evidence>
<organism evidence="10">
    <name type="scientific">Cupriavidus pinatubonensis (strain JMP 134 / LMG 1197)</name>
    <name type="common">Cupriavidus necator (strain JMP 134)</name>
    <dbReference type="NCBI Taxonomy" id="264198"/>
    <lineage>
        <taxon>Bacteria</taxon>
        <taxon>Pseudomonadati</taxon>
        <taxon>Pseudomonadota</taxon>
        <taxon>Betaproteobacteria</taxon>
        <taxon>Burkholderiales</taxon>
        <taxon>Burkholderiaceae</taxon>
        <taxon>Cupriavidus</taxon>
    </lineage>
</organism>
<feature type="transmembrane region" description="Helical" evidence="8">
    <location>
        <begin position="20"/>
        <end position="38"/>
    </location>
</feature>
<evidence type="ECO:0000256" key="3">
    <source>
        <dbReference type="ARBA" id="ARBA00022475"/>
    </source>
</evidence>
<dbReference type="AlphaFoldDB" id="Q46TF7"/>
<keyword evidence="4 8" id="KW-0812">Transmembrane</keyword>
<name>Q46TF7_CUPPJ</name>
<evidence type="ECO:0000313" key="10">
    <source>
        <dbReference type="EMBL" id="AAZ63577.1"/>
    </source>
</evidence>
<dbReference type="Gene3D" id="3.30.240.20">
    <property type="entry name" value="bsu07140 like domains"/>
    <property type="match status" value="1"/>
</dbReference>
<accession>Q46TF7</accession>
<dbReference type="Pfam" id="PF04239">
    <property type="entry name" value="DUF421"/>
    <property type="match status" value="1"/>
</dbReference>
<dbReference type="InterPro" id="IPR007353">
    <property type="entry name" value="DUF421"/>
</dbReference>
<dbReference type="STRING" id="264198.Reut_B4224"/>
<dbReference type="eggNOG" id="COG2323">
    <property type="taxonomic scope" value="Bacteria"/>
</dbReference>
<keyword evidence="6 8" id="KW-0472">Membrane</keyword>
<dbReference type="KEGG" id="reu:Reut_B4224"/>
<reference evidence="10" key="1">
    <citation type="submission" date="2005-08" db="EMBL/GenBank/DDBJ databases">
        <title>Complete sequence of chromosome 2 of Ralstonia eutropha JMP134.</title>
        <authorList>
            <person name="Copeland A."/>
            <person name="Lucas S."/>
            <person name="Lapidus A."/>
            <person name="Barry K."/>
            <person name="Detter J.C."/>
            <person name="Glavina T."/>
            <person name="Hammon N."/>
            <person name="Israni S."/>
            <person name="Pitluck S."/>
            <person name="Goltsman E."/>
            <person name="Martinez M."/>
            <person name="Schmutz J."/>
            <person name="Larimer F."/>
            <person name="Land M."/>
            <person name="Lykidis A."/>
            <person name="Richardson P."/>
        </authorList>
    </citation>
    <scope>NUCLEOTIDE SEQUENCE [LARGE SCALE GENOMIC DNA]</scope>
    <source>
        <strain evidence="10">JMP134</strain>
    </source>
</reference>
<proteinExistence type="inferred from homology"/>
<dbReference type="PANTHER" id="PTHR34582:SF6">
    <property type="entry name" value="UPF0702 TRANSMEMBRANE PROTEIN YCAP"/>
    <property type="match status" value="1"/>
</dbReference>
<comment type="similarity">
    <text evidence="2">Belongs to the UPF0702 family.</text>
</comment>
<feature type="region of interest" description="Disordered" evidence="7">
    <location>
        <begin position="167"/>
        <end position="196"/>
    </location>
</feature>
<dbReference type="HOGENOM" id="CLU_077149_2_1_4"/>
<comment type="subcellular location">
    <subcellularLocation>
        <location evidence="1">Cell membrane</location>
        <topology evidence="1">Multi-pass membrane protein</topology>
    </subcellularLocation>
</comment>
<dbReference type="GO" id="GO:0005886">
    <property type="term" value="C:plasma membrane"/>
    <property type="evidence" value="ECO:0007669"/>
    <property type="project" value="UniProtKB-SubCell"/>
</dbReference>
<evidence type="ECO:0000256" key="5">
    <source>
        <dbReference type="ARBA" id="ARBA00022989"/>
    </source>
</evidence>
<feature type="compositionally biased region" description="Basic and acidic residues" evidence="7">
    <location>
        <begin position="167"/>
        <end position="178"/>
    </location>
</feature>
<protein>
    <submittedName>
        <fullName evidence="10">Putative membrane protein</fullName>
    </submittedName>
</protein>
<dbReference type="InterPro" id="IPR023090">
    <property type="entry name" value="UPF0702_alpha/beta_dom_sf"/>
</dbReference>
<evidence type="ECO:0000256" key="1">
    <source>
        <dbReference type="ARBA" id="ARBA00004651"/>
    </source>
</evidence>
<feature type="transmembrane region" description="Helical" evidence="8">
    <location>
        <begin position="50"/>
        <end position="68"/>
    </location>
</feature>
<evidence type="ECO:0000259" key="9">
    <source>
        <dbReference type="Pfam" id="PF04239"/>
    </source>
</evidence>
<evidence type="ECO:0000256" key="2">
    <source>
        <dbReference type="ARBA" id="ARBA00006448"/>
    </source>
</evidence>
<sequence length="196" mass="21314">MDSLNGFMHAVLGEGDHLAWWQGAVRAVIVFLATWLLLRVAGRRSFAQKTAFDLCVVLLLGAVLSRAVVGATSFPTAFAAALVLVLMHRGVAWLSSRYPRFDRFTSGQAIDLLKDGDVDHARVAQAMVSEEDLKANLRSSLQAETLEGISRVVLERNGVLTFVREKNKRGPETGHPTETHAPGKINGASVTRLPGR</sequence>
<evidence type="ECO:0000256" key="6">
    <source>
        <dbReference type="ARBA" id="ARBA00023136"/>
    </source>
</evidence>
<keyword evidence="3" id="KW-1003">Cell membrane</keyword>
<keyword evidence="5 8" id="KW-1133">Transmembrane helix</keyword>
<evidence type="ECO:0000256" key="7">
    <source>
        <dbReference type="SAM" id="MobiDB-lite"/>
    </source>
</evidence>
<evidence type="ECO:0000256" key="8">
    <source>
        <dbReference type="SAM" id="Phobius"/>
    </source>
</evidence>
<dbReference type="EMBL" id="CP000091">
    <property type="protein sequence ID" value="AAZ63577.1"/>
    <property type="molecule type" value="Genomic_DNA"/>
</dbReference>